<feature type="transmembrane region" description="Helical" evidence="2">
    <location>
        <begin position="266"/>
        <end position="291"/>
    </location>
</feature>
<organism evidence="3 4">
    <name type="scientific">Penicillium atrosanguineum</name>
    <dbReference type="NCBI Taxonomy" id="1132637"/>
    <lineage>
        <taxon>Eukaryota</taxon>
        <taxon>Fungi</taxon>
        <taxon>Dikarya</taxon>
        <taxon>Ascomycota</taxon>
        <taxon>Pezizomycotina</taxon>
        <taxon>Eurotiomycetes</taxon>
        <taxon>Eurotiomycetidae</taxon>
        <taxon>Eurotiales</taxon>
        <taxon>Aspergillaceae</taxon>
        <taxon>Penicillium</taxon>
    </lineage>
</organism>
<dbReference type="Gene3D" id="3.10.20.90">
    <property type="entry name" value="Phosphatidylinositol 3-kinase Catalytic Subunit, Chain A, domain 1"/>
    <property type="match status" value="1"/>
</dbReference>
<dbReference type="AlphaFoldDB" id="A0A9W9UDV6"/>
<protein>
    <recommendedName>
        <fullName evidence="5">Ubiquitin-like domain-containing protein</fullName>
    </recommendedName>
</protein>
<comment type="caution">
    <text evidence="3">The sequence shown here is derived from an EMBL/GenBank/DDBJ whole genome shotgun (WGS) entry which is preliminary data.</text>
</comment>
<feature type="compositionally biased region" description="Pro residues" evidence="1">
    <location>
        <begin position="426"/>
        <end position="438"/>
    </location>
</feature>
<dbReference type="InterPro" id="IPR039751">
    <property type="entry name" value="HERPUD1/2"/>
</dbReference>
<dbReference type="Proteomes" id="UP001147746">
    <property type="component" value="Unassembled WGS sequence"/>
</dbReference>
<evidence type="ECO:0008006" key="5">
    <source>
        <dbReference type="Google" id="ProtNLM"/>
    </source>
</evidence>
<reference evidence="3" key="2">
    <citation type="journal article" date="2023" name="IMA Fungus">
        <title>Comparative genomic study of the Penicillium genus elucidates a diverse pangenome and 15 lateral gene transfer events.</title>
        <authorList>
            <person name="Petersen C."/>
            <person name="Sorensen T."/>
            <person name="Nielsen M.R."/>
            <person name="Sondergaard T.E."/>
            <person name="Sorensen J.L."/>
            <person name="Fitzpatrick D.A."/>
            <person name="Frisvad J.C."/>
            <person name="Nielsen K.L."/>
        </authorList>
    </citation>
    <scope>NUCLEOTIDE SEQUENCE</scope>
    <source>
        <strain evidence="3">IBT 21472</strain>
    </source>
</reference>
<keyword evidence="2" id="KW-1133">Transmembrane helix</keyword>
<dbReference type="EMBL" id="JAPZBO010000001">
    <property type="protein sequence ID" value="KAJ5331774.1"/>
    <property type="molecule type" value="Genomic_DNA"/>
</dbReference>
<accession>A0A9W9UDV6</accession>
<evidence type="ECO:0000313" key="4">
    <source>
        <dbReference type="Proteomes" id="UP001147746"/>
    </source>
</evidence>
<sequence>MPATPDDACKGPRAVTLNILCPFRPPPSRFTFHNVPLGTTVAQLQARLAQIILGHVPATSRLIFLGRPLTVDSATLEEVLGPVNVKVDLQVPLVYKLTRNLAIRAPTSSNIPNAAALSAQPDLAQELRRLHGLHDPRAILDRHQAILRGLGFGSAPGTTQSAVSTGSNDHPIYQSVGPNGQNAIIIPASPRTTHQTIRFRYQTSSTTGPNVNAAAGANPNPADRAMAENLVRQALVNNQQLRQNGNAANPAAIGRFMSRVWLFIRLYFFCYVISAPGTWTRIFFVIAALLISALSDTNVPQVLHSIIVQPLQRHLERLAHMGGPGQPANNPPQNHILGEITDYFRRAERSIVLLLASLVPGIGERQVEARNAAEAEARNAAEVEARNAAEAEAREQEQPQQQPQEDPEAQVRVEDTQDSQNVQRPQQPPAPVPVPADW</sequence>
<keyword evidence="2" id="KW-0472">Membrane</keyword>
<gene>
    <name evidence="3" type="ORF">N7476_001557</name>
</gene>
<keyword evidence="4" id="KW-1185">Reference proteome</keyword>
<evidence type="ECO:0000313" key="3">
    <source>
        <dbReference type="EMBL" id="KAJ5331774.1"/>
    </source>
</evidence>
<dbReference type="PANTHER" id="PTHR12943:SF27">
    <property type="entry name" value="HOMOCYSTEINE-INDUCED ENDOPLASMIC RETICULUM PROTEIN, ISOFORM A"/>
    <property type="match status" value="1"/>
</dbReference>
<feature type="compositionally biased region" description="Basic and acidic residues" evidence="1">
    <location>
        <begin position="378"/>
        <end position="397"/>
    </location>
</feature>
<dbReference type="PANTHER" id="PTHR12943">
    <property type="entry name" value="HOMOCYSTEINE-RESPONSIVE ENDOPLASMIC RETICULUM-RESIDENT UNIQUITIN-LIKE DOMAIN HERPUD PROTEIN FAMILY MEMBER"/>
    <property type="match status" value="1"/>
</dbReference>
<reference evidence="3" key="1">
    <citation type="submission" date="2022-12" db="EMBL/GenBank/DDBJ databases">
        <authorList>
            <person name="Petersen C."/>
        </authorList>
    </citation>
    <scope>NUCLEOTIDE SEQUENCE</scope>
    <source>
        <strain evidence="3">IBT 21472</strain>
    </source>
</reference>
<name>A0A9W9UDV6_9EURO</name>
<dbReference type="GO" id="GO:0030968">
    <property type="term" value="P:endoplasmic reticulum unfolded protein response"/>
    <property type="evidence" value="ECO:0007669"/>
    <property type="project" value="TreeGrafter"/>
</dbReference>
<evidence type="ECO:0000256" key="1">
    <source>
        <dbReference type="SAM" id="MobiDB-lite"/>
    </source>
</evidence>
<feature type="region of interest" description="Disordered" evidence="1">
    <location>
        <begin position="378"/>
        <end position="438"/>
    </location>
</feature>
<evidence type="ECO:0000256" key="2">
    <source>
        <dbReference type="SAM" id="Phobius"/>
    </source>
</evidence>
<proteinExistence type="predicted"/>
<keyword evidence="2" id="KW-0812">Transmembrane</keyword>